<comment type="subcellular location">
    <subcellularLocation>
        <location evidence="1">Membrane</location>
        <topology evidence="1">Single-pass type I membrane protein</topology>
    </subcellularLocation>
</comment>
<dbReference type="Gene3D" id="3.30.500.10">
    <property type="entry name" value="MHC class I-like antigen recognition-like"/>
    <property type="match status" value="1"/>
</dbReference>
<evidence type="ECO:0000256" key="6">
    <source>
        <dbReference type="ARBA" id="ARBA00022989"/>
    </source>
</evidence>
<feature type="non-terminal residue" evidence="11">
    <location>
        <position position="1"/>
    </location>
</feature>
<dbReference type="InterPro" id="IPR037055">
    <property type="entry name" value="MHC_I-like_Ag-recog_sf"/>
</dbReference>
<keyword evidence="5" id="KW-0391">Immunity</keyword>
<protein>
    <submittedName>
        <fullName evidence="11">HA1K protein</fullName>
    </submittedName>
</protein>
<dbReference type="Pfam" id="PF00129">
    <property type="entry name" value="MHC_I"/>
    <property type="match status" value="1"/>
</dbReference>
<sequence length="77" mass="8722">SLHYLHVGVSEPSPGIPQFMFIGYLDGIPFVRCDSERGRVMPLTQWLKDGAEPGYWDRMTQICEGSQHVNARSLETL</sequence>
<keyword evidence="8" id="KW-1015">Disulfide bond</keyword>
<evidence type="ECO:0000256" key="4">
    <source>
        <dbReference type="ARBA" id="ARBA00022729"/>
    </source>
</evidence>
<gene>
    <name evidence="11" type="primary">H2k1</name>
    <name evidence="11" type="ORF">CERCOR_R14827</name>
</gene>
<dbReference type="AlphaFoldDB" id="A0A851RQU3"/>
<reference evidence="11" key="1">
    <citation type="submission" date="2019-09" db="EMBL/GenBank/DDBJ databases">
        <title>Bird 10,000 Genomes (B10K) Project - Family phase.</title>
        <authorList>
            <person name="Zhang G."/>
        </authorList>
    </citation>
    <scope>NUCLEOTIDE SEQUENCE</scope>
    <source>
        <strain evidence="11">OUT-0024</strain>
        <tissue evidence="11">Muscle</tissue>
    </source>
</reference>
<dbReference type="Proteomes" id="UP000631545">
    <property type="component" value="Unassembled WGS sequence"/>
</dbReference>
<dbReference type="PANTHER" id="PTHR16675:SF242">
    <property type="entry name" value="MAJOR HISTOCOMPATIBILITY COMPLEX CLASS I-RELATED GENE PROTEIN"/>
    <property type="match status" value="1"/>
</dbReference>
<keyword evidence="9" id="KW-0325">Glycoprotein</keyword>
<comment type="caution">
    <text evidence="11">The sequence shown here is derived from an EMBL/GenBank/DDBJ whole genome shotgun (WGS) entry which is preliminary data.</text>
</comment>
<dbReference type="GO" id="GO:0005615">
    <property type="term" value="C:extracellular space"/>
    <property type="evidence" value="ECO:0007669"/>
    <property type="project" value="TreeGrafter"/>
</dbReference>
<feature type="non-terminal residue" evidence="11">
    <location>
        <position position="77"/>
    </location>
</feature>
<dbReference type="GO" id="GO:0042612">
    <property type="term" value="C:MHC class I protein complex"/>
    <property type="evidence" value="ECO:0007669"/>
    <property type="project" value="UniProtKB-KW"/>
</dbReference>
<keyword evidence="6" id="KW-1133">Transmembrane helix</keyword>
<accession>A0A851RQU3</accession>
<feature type="domain" description="MHC class I-like antigen recognition-like" evidence="10">
    <location>
        <begin position="1"/>
        <end position="77"/>
    </location>
</feature>
<evidence type="ECO:0000259" key="10">
    <source>
        <dbReference type="Pfam" id="PF00129"/>
    </source>
</evidence>
<evidence type="ECO:0000256" key="3">
    <source>
        <dbReference type="ARBA" id="ARBA00022692"/>
    </source>
</evidence>
<evidence type="ECO:0000256" key="8">
    <source>
        <dbReference type="ARBA" id="ARBA00023157"/>
    </source>
</evidence>
<keyword evidence="3" id="KW-0812">Transmembrane</keyword>
<dbReference type="SUPFAM" id="SSF54452">
    <property type="entry name" value="MHC antigen-recognition domain"/>
    <property type="match status" value="1"/>
</dbReference>
<evidence type="ECO:0000313" key="12">
    <source>
        <dbReference type="Proteomes" id="UP000631545"/>
    </source>
</evidence>
<keyword evidence="2" id="KW-0490">MHC I</keyword>
<evidence type="ECO:0000313" key="11">
    <source>
        <dbReference type="EMBL" id="NXC92384.1"/>
    </source>
</evidence>
<evidence type="ECO:0000256" key="9">
    <source>
        <dbReference type="ARBA" id="ARBA00023180"/>
    </source>
</evidence>
<keyword evidence="12" id="KW-1185">Reference proteome</keyword>
<evidence type="ECO:0000256" key="7">
    <source>
        <dbReference type="ARBA" id="ARBA00023136"/>
    </source>
</evidence>
<dbReference type="GO" id="GO:0006955">
    <property type="term" value="P:immune response"/>
    <property type="evidence" value="ECO:0007669"/>
    <property type="project" value="TreeGrafter"/>
</dbReference>
<dbReference type="PANTHER" id="PTHR16675">
    <property type="entry name" value="MHC CLASS I-RELATED"/>
    <property type="match status" value="1"/>
</dbReference>
<evidence type="ECO:0000256" key="5">
    <source>
        <dbReference type="ARBA" id="ARBA00022859"/>
    </source>
</evidence>
<proteinExistence type="predicted"/>
<name>A0A851RQU3_TYCCO</name>
<dbReference type="GO" id="GO:0009897">
    <property type="term" value="C:external side of plasma membrane"/>
    <property type="evidence" value="ECO:0007669"/>
    <property type="project" value="TreeGrafter"/>
</dbReference>
<organism evidence="11 12">
    <name type="scientific">Tychaedon coryphoeus</name>
    <name type="common">Karoo scrub-robin</name>
    <name type="synonym">Erythropygia coryphaeus</name>
    <dbReference type="NCBI Taxonomy" id="614051"/>
    <lineage>
        <taxon>Eukaryota</taxon>
        <taxon>Metazoa</taxon>
        <taxon>Chordata</taxon>
        <taxon>Craniata</taxon>
        <taxon>Vertebrata</taxon>
        <taxon>Euteleostomi</taxon>
        <taxon>Archelosauria</taxon>
        <taxon>Archosauria</taxon>
        <taxon>Dinosauria</taxon>
        <taxon>Saurischia</taxon>
        <taxon>Theropoda</taxon>
        <taxon>Coelurosauria</taxon>
        <taxon>Aves</taxon>
        <taxon>Neognathae</taxon>
        <taxon>Neoaves</taxon>
        <taxon>Telluraves</taxon>
        <taxon>Australaves</taxon>
        <taxon>Passeriformes</taxon>
        <taxon>Muscicapidae</taxon>
        <taxon>Cercotrichas</taxon>
    </lineage>
</organism>
<dbReference type="EMBL" id="WBND01003030">
    <property type="protein sequence ID" value="NXC92384.1"/>
    <property type="molecule type" value="Genomic_DNA"/>
</dbReference>
<evidence type="ECO:0000256" key="1">
    <source>
        <dbReference type="ARBA" id="ARBA00004479"/>
    </source>
</evidence>
<dbReference type="InterPro" id="IPR011162">
    <property type="entry name" value="MHC_I/II-like_Ag-recog"/>
</dbReference>
<dbReference type="InterPro" id="IPR050208">
    <property type="entry name" value="MHC_class-I_related"/>
</dbReference>
<keyword evidence="4" id="KW-0732">Signal</keyword>
<dbReference type="InterPro" id="IPR011161">
    <property type="entry name" value="MHC_I-like_Ag-recog"/>
</dbReference>
<evidence type="ECO:0000256" key="2">
    <source>
        <dbReference type="ARBA" id="ARBA00022451"/>
    </source>
</evidence>
<dbReference type="GO" id="GO:0002474">
    <property type="term" value="P:antigen processing and presentation of peptide antigen via MHC class I"/>
    <property type="evidence" value="ECO:0007669"/>
    <property type="project" value="UniProtKB-KW"/>
</dbReference>
<keyword evidence="7" id="KW-0472">Membrane</keyword>